<evidence type="ECO:0000313" key="1">
    <source>
        <dbReference type="EMBL" id="KAK2073218.1"/>
    </source>
</evidence>
<protein>
    <submittedName>
        <fullName evidence="1">Uncharacterized protein</fullName>
    </submittedName>
</protein>
<organism evidence="1 2">
    <name type="scientific">Phyllachora maydis</name>
    <dbReference type="NCBI Taxonomy" id="1825666"/>
    <lineage>
        <taxon>Eukaryota</taxon>
        <taxon>Fungi</taxon>
        <taxon>Dikarya</taxon>
        <taxon>Ascomycota</taxon>
        <taxon>Pezizomycotina</taxon>
        <taxon>Sordariomycetes</taxon>
        <taxon>Sordariomycetidae</taxon>
        <taxon>Phyllachorales</taxon>
        <taxon>Phyllachoraceae</taxon>
        <taxon>Phyllachora</taxon>
    </lineage>
</organism>
<reference evidence="1" key="1">
    <citation type="journal article" date="2023" name="Mol. Plant Microbe Interact.">
        <title>Elucidating the Obligate Nature and Biological Capacity of an Invasive Fungal Corn Pathogen.</title>
        <authorList>
            <person name="MacCready J.S."/>
            <person name="Roggenkamp E.M."/>
            <person name="Gdanetz K."/>
            <person name="Chilvers M.I."/>
        </authorList>
    </citation>
    <scope>NUCLEOTIDE SEQUENCE</scope>
    <source>
        <strain evidence="1">PM02</strain>
    </source>
</reference>
<accession>A0AAD9MH06</accession>
<evidence type="ECO:0000313" key="2">
    <source>
        <dbReference type="Proteomes" id="UP001217918"/>
    </source>
</evidence>
<proteinExistence type="predicted"/>
<dbReference type="AlphaFoldDB" id="A0AAD9MH06"/>
<sequence>MQQVETILSTDAETCYDHAFGPPILDAMDVKFKSFQRPDSGSSHDVRSNPTRGARQLETVKKSKFMYGLNGGIGKLPSPRTYHAGSEAP</sequence>
<gene>
    <name evidence="1" type="ORF">P8C59_007514</name>
</gene>
<name>A0AAD9MH06_9PEZI</name>
<comment type="caution">
    <text evidence="1">The sequence shown here is derived from an EMBL/GenBank/DDBJ whole genome shotgun (WGS) entry which is preliminary data.</text>
</comment>
<dbReference type="EMBL" id="JAQQPM010000006">
    <property type="protein sequence ID" value="KAK2073218.1"/>
    <property type="molecule type" value="Genomic_DNA"/>
</dbReference>
<dbReference type="Proteomes" id="UP001217918">
    <property type="component" value="Unassembled WGS sequence"/>
</dbReference>
<keyword evidence="2" id="KW-1185">Reference proteome</keyword>